<keyword evidence="6" id="KW-0472">Membrane</keyword>
<evidence type="ECO:0000313" key="10">
    <source>
        <dbReference type="Proteomes" id="UP001341840"/>
    </source>
</evidence>
<dbReference type="InterPro" id="IPR012552">
    <property type="entry name" value="DVL"/>
</dbReference>
<feature type="region of interest" description="Disordered" evidence="8">
    <location>
        <begin position="1"/>
        <end position="26"/>
    </location>
</feature>
<keyword evidence="10" id="KW-1185">Reference proteome</keyword>
<keyword evidence="5" id="KW-1133">Transmembrane helix</keyword>
<sequence>MAAKETVTISRSNNNNKKQQEEEVCNRSTACNDNNKSFGKKCRHLMKEQRAKFYILRRCVALLLCWDDHGISFISRALQARNEYLMYLESAKPEIRHKFKFPLYLGSAESEIRISGLQNPR</sequence>
<evidence type="ECO:0000256" key="2">
    <source>
        <dbReference type="ARBA" id="ARBA00022473"/>
    </source>
</evidence>
<evidence type="ECO:0000256" key="3">
    <source>
        <dbReference type="ARBA" id="ARBA00022475"/>
    </source>
</evidence>
<accession>A0ABU6ZK69</accession>
<evidence type="ECO:0000313" key="9">
    <source>
        <dbReference type="EMBL" id="MED6222348.1"/>
    </source>
</evidence>
<keyword evidence="4" id="KW-0812">Transmembrane</keyword>
<evidence type="ECO:0000256" key="7">
    <source>
        <dbReference type="ARBA" id="ARBA00024340"/>
    </source>
</evidence>
<evidence type="ECO:0000256" key="4">
    <source>
        <dbReference type="ARBA" id="ARBA00022692"/>
    </source>
</evidence>
<evidence type="ECO:0000256" key="6">
    <source>
        <dbReference type="ARBA" id="ARBA00023136"/>
    </source>
</evidence>
<proteinExistence type="inferred from homology"/>
<name>A0ABU6ZK69_9FABA</name>
<keyword evidence="2" id="KW-0217">Developmental protein</keyword>
<comment type="caution">
    <text evidence="9">The sequence shown here is derived from an EMBL/GenBank/DDBJ whole genome shotgun (WGS) entry which is preliminary data.</text>
</comment>
<evidence type="ECO:0000256" key="5">
    <source>
        <dbReference type="ARBA" id="ARBA00022989"/>
    </source>
</evidence>
<dbReference type="PANTHER" id="PTHR33102">
    <property type="entry name" value="DVL19-RELATED-RELATED"/>
    <property type="match status" value="1"/>
</dbReference>
<dbReference type="Pfam" id="PF08137">
    <property type="entry name" value="DVL"/>
    <property type="match status" value="1"/>
</dbReference>
<dbReference type="Proteomes" id="UP001341840">
    <property type="component" value="Unassembled WGS sequence"/>
</dbReference>
<evidence type="ECO:0000256" key="1">
    <source>
        <dbReference type="ARBA" id="ARBA00004162"/>
    </source>
</evidence>
<keyword evidence="3" id="KW-1003">Cell membrane</keyword>
<comment type="similarity">
    <text evidence="7">Belongs to the DVL/RTFL small polypeptides family.</text>
</comment>
<reference evidence="9 10" key="1">
    <citation type="journal article" date="2023" name="Plants (Basel)">
        <title>Bridging the Gap: Combining Genomics and Transcriptomics Approaches to Understand Stylosanthes scabra, an Orphan Legume from the Brazilian Caatinga.</title>
        <authorList>
            <person name="Ferreira-Neto J.R.C."/>
            <person name="da Silva M.D."/>
            <person name="Binneck E."/>
            <person name="de Melo N.F."/>
            <person name="da Silva R.H."/>
            <person name="de Melo A.L.T.M."/>
            <person name="Pandolfi V."/>
            <person name="Bustamante F.O."/>
            <person name="Brasileiro-Vidal A.C."/>
            <person name="Benko-Iseppon A.M."/>
        </authorList>
    </citation>
    <scope>NUCLEOTIDE SEQUENCE [LARGE SCALE GENOMIC DNA]</scope>
    <source>
        <tissue evidence="9">Leaves</tissue>
    </source>
</reference>
<gene>
    <name evidence="9" type="ORF">PIB30_063491</name>
</gene>
<organism evidence="9 10">
    <name type="scientific">Stylosanthes scabra</name>
    <dbReference type="NCBI Taxonomy" id="79078"/>
    <lineage>
        <taxon>Eukaryota</taxon>
        <taxon>Viridiplantae</taxon>
        <taxon>Streptophyta</taxon>
        <taxon>Embryophyta</taxon>
        <taxon>Tracheophyta</taxon>
        <taxon>Spermatophyta</taxon>
        <taxon>Magnoliopsida</taxon>
        <taxon>eudicotyledons</taxon>
        <taxon>Gunneridae</taxon>
        <taxon>Pentapetalae</taxon>
        <taxon>rosids</taxon>
        <taxon>fabids</taxon>
        <taxon>Fabales</taxon>
        <taxon>Fabaceae</taxon>
        <taxon>Papilionoideae</taxon>
        <taxon>50 kb inversion clade</taxon>
        <taxon>dalbergioids sensu lato</taxon>
        <taxon>Dalbergieae</taxon>
        <taxon>Pterocarpus clade</taxon>
        <taxon>Stylosanthes</taxon>
    </lineage>
</organism>
<evidence type="ECO:0000256" key="8">
    <source>
        <dbReference type="SAM" id="MobiDB-lite"/>
    </source>
</evidence>
<dbReference type="InterPro" id="IPR051525">
    <property type="entry name" value="DVL_RTFL_regulatory"/>
</dbReference>
<comment type="subcellular location">
    <subcellularLocation>
        <location evidence="1">Cell membrane</location>
        <topology evidence="1">Single-pass membrane protein</topology>
    </subcellularLocation>
</comment>
<dbReference type="EMBL" id="JASCZI010272465">
    <property type="protein sequence ID" value="MED6222348.1"/>
    <property type="molecule type" value="Genomic_DNA"/>
</dbReference>
<protein>
    <submittedName>
        <fullName evidence="9">Uncharacterized protein</fullName>
    </submittedName>
</protein>